<evidence type="ECO:0000259" key="1">
    <source>
        <dbReference type="Pfam" id="PF05239"/>
    </source>
</evidence>
<dbReference type="InterPro" id="IPR027275">
    <property type="entry name" value="PRC-brl_dom"/>
</dbReference>
<proteinExistence type="predicted"/>
<accession>A0A2M7QBL8</accession>
<dbReference type="Pfam" id="PF05239">
    <property type="entry name" value="PRC"/>
    <property type="match status" value="1"/>
</dbReference>
<reference evidence="3" key="1">
    <citation type="submission" date="2017-09" db="EMBL/GenBank/DDBJ databases">
        <title>Depth-based differentiation of microbial function through sediment-hosted aquifers and enrichment of novel symbionts in the deep terrestrial subsurface.</title>
        <authorList>
            <person name="Probst A.J."/>
            <person name="Ladd B."/>
            <person name="Jarett J.K."/>
            <person name="Geller-Mcgrath D.E."/>
            <person name="Sieber C.M.K."/>
            <person name="Emerson J.B."/>
            <person name="Anantharaman K."/>
            <person name="Thomas B.C."/>
            <person name="Malmstrom R."/>
            <person name="Stieglmeier M."/>
            <person name="Klingl A."/>
            <person name="Woyke T."/>
            <person name="Ryan C.M."/>
            <person name="Banfield J.F."/>
        </authorList>
    </citation>
    <scope>NUCLEOTIDE SEQUENCE [LARGE SCALE GENOMIC DNA]</scope>
</reference>
<evidence type="ECO:0000313" key="3">
    <source>
        <dbReference type="Proteomes" id="UP000230973"/>
    </source>
</evidence>
<evidence type="ECO:0000313" key="2">
    <source>
        <dbReference type="EMBL" id="PIY62864.1"/>
    </source>
</evidence>
<feature type="domain" description="PRC-barrel" evidence="1">
    <location>
        <begin position="3"/>
        <end position="73"/>
    </location>
</feature>
<dbReference type="Proteomes" id="UP000230973">
    <property type="component" value="Unassembled WGS sequence"/>
</dbReference>
<name>A0A2M7QBL8_9BACT</name>
<dbReference type="EMBL" id="PFLC01000026">
    <property type="protein sequence ID" value="PIY62864.1"/>
    <property type="molecule type" value="Genomic_DNA"/>
</dbReference>
<organism evidence="2 3">
    <name type="scientific">Candidatus Uhrbacteria bacterium CG_4_10_14_0_8_um_filter_58_22</name>
    <dbReference type="NCBI Taxonomy" id="1975029"/>
    <lineage>
        <taxon>Bacteria</taxon>
        <taxon>Candidatus Uhriibacteriota</taxon>
    </lineage>
</organism>
<dbReference type="AlphaFoldDB" id="A0A2M7QBL8"/>
<dbReference type="InterPro" id="IPR011033">
    <property type="entry name" value="PRC_barrel-like_sf"/>
</dbReference>
<sequence>MRYRDSQLRGVPAFTEDGRRIGRLVGLVVDAATHEVVQYAVRRSVALARPLPSELLVDRRQVVSLDDRSLVVRDAAVAEESQSSKVGQVSEQVQEAAVLNRNVE</sequence>
<gene>
    <name evidence="2" type="ORF">COY93_02010</name>
</gene>
<comment type="caution">
    <text evidence="2">The sequence shown here is derived from an EMBL/GenBank/DDBJ whole genome shotgun (WGS) entry which is preliminary data.</text>
</comment>
<protein>
    <recommendedName>
        <fullName evidence="1">PRC-barrel domain-containing protein</fullName>
    </recommendedName>
</protein>
<dbReference type="SUPFAM" id="SSF50346">
    <property type="entry name" value="PRC-barrel domain"/>
    <property type="match status" value="1"/>
</dbReference>